<dbReference type="Gene3D" id="3.40.50.300">
    <property type="entry name" value="P-loop containing nucleotide triphosphate hydrolases"/>
    <property type="match status" value="1"/>
</dbReference>
<sequence>MHPSFTPSGLTAEELDASTVGREAIFDTLVQRITSAVNDGSRPHTLIVAPRGAGKTHTIRVAVHRSLADTKTAQSLLPVFIPEDSLAIGSYGDLLVEIARSIDADLAKAAVELRRHKDTIGIEAAIIDAAGDRMILLAVENLDRVFHNLGQGGQGALRAWVETSTAVTIFATAPMLFSGISSRSYPWYGSFSIQTLPELTVDEGVTMLSRAARGRGDAALGAFIESPMGRERLQVIHRLTGGSPRLWHILSDVIDIESLDALVPAVESLLDRLAPYYQEQLWQLPPSEQRLVVELGRGWRPQTVSDLATAVGITNQSAATALGRLTASRWVTSSKASSGDRRASWYDLTEPLLRYHLQYREDRGKPLRLIVEFLRGFFSQHHLIEELGNAAPGSHMERHLQKAINEESRWFVLGALHDPTRLLGSLRTWMVDEHASLNDIAVILEAVLLAALGDSSPRVAPGRLTGIISDAVNAQSGHTTPHDKINAALRNLRTRAWSDDASDAISVFEFLCSAKASDDLAHTLDSECPAVRERHISPPALMLRGLLGMALKRDGNTDLALAVFSDILDDIHASNEVPDAEKIFMWRMWVTTALEAKAPPPRRHGDTAAGFALGFSLQDGDVRPSDFARAMGIFTEDSQAIVAATTMLVQSRTVGDGYDPRRYVDEPLLRAVDQLIEEQQAERS</sequence>
<protein>
    <submittedName>
        <fullName evidence="1">Uncharacterized protein</fullName>
    </submittedName>
</protein>
<dbReference type="InterPro" id="IPR036388">
    <property type="entry name" value="WH-like_DNA-bd_sf"/>
</dbReference>
<dbReference type="Gene3D" id="1.10.10.10">
    <property type="entry name" value="Winged helix-like DNA-binding domain superfamily/Winged helix DNA-binding domain"/>
    <property type="match status" value="1"/>
</dbReference>
<accession>A0A1G4VNJ2</accession>
<evidence type="ECO:0000313" key="2">
    <source>
        <dbReference type="Proteomes" id="UP000199707"/>
    </source>
</evidence>
<dbReference type="InterPro" id="IPR036390">
    <property type="entry name" value="WH_DNA-bd_sf"/>
</dbReference>
<organism evidence="1 2">
    <name type="scientific">Mycolicibacterium fluoranthenivorans</name>
    <dbReference type="NCBI Taxonomy" id="258505"/>
    <lineage>
        <taxon>Bacteria</taxon>
        <taxon>Bacillati</taxon>
        <taxon>Actinomycetota</taxon>
        <taxon>Actinomycetes</taxon>
        <taxon>Mycobacteriales</taxon>
        <taxon>Mycobacteriaceae</taxon>
        <taxon>Mycolicibacterium</taxon>
    </lineage>
</organism>
<dbReference type="InterPro" id="IPR027417">
    <property type="entry name" value="P-loop_NTPase"/>
</dbReference>
<dbReference type="EMBL" id="FMUB01000002">
    <property type="protein sequence ID" value="SCX09438.1"/>
    <property type="molecule type" value="Genomic_DNA"/>
</dbReference>
<dbReference type="SUPFAM" id="SSF52540">
    <property type="entry name" value="P-loop containing nucleoside triphosphate hydrolases"/>
    <property type="match status" value="1"/>
</dbReference>
<dbReference type="Proteomes" id="UP000199707">
    <property type="component" value="Unassembled WGS sequence"/>
</dbReference>
<dbReference type="SUPFAM" id="SSF46785">
    <property type="entry name" value="Winged helix' DNA-binding domain"/>
    <property type="match status" value="1"/>
</dbReference>
<dbReference type="AlphaFoldDB" id="A0A1G4VNJ2"/>
<name>A0A1G4VNJ2_9MYCO</name>
<evidence type="ECO:0000313" key="1">
    <source>
        <dbReference type="EMBL" id="SCX09438.1"/>
    </source>
</evidence>
<dbReference type="STRING" id="1502745.SAMN02799620_01444"/>
<proteinExistence type="predicted"/>
<gene>
    <name evidence="1" type="ORF">SAMN02799620_01444</name>
</gene>
<reference evidence="2" key="1">
    <citation type="submission" date="2016-10" db="EMBL/GenBank/DDBJ databases">
        <authorList>
            <person name="Varghese N."/>
            <person name="Submissions S."/>
        </authorList>
    </citation>
    <scope>NUCLEOTIDE SEQUENCE [LARGE SCALE GENOMIC DNA]</scope>
    <source>
        <strain evidence="2">UNC267MFSha1.1M11</strain>
    </source>
</reference>